<dbReference type="PANTHER" id="PTHR10648:SF4">
    <property type="entry name" value="PROTEIN PHOSPHATASE 2 (FORMERLY 2A), REGULATORY SUBUNIT A, BETA ISOFORM-RELATED"/>
    <property type="match status" value="1"/>
</dbReference>
<evidence type="ECO:0000256" key="1">
    <source>
        <dbReference type="ARBA" id="ARBA00022737"/>
    </source>
</evidence>
<sequence>MEQQDALVDVIRAIIGPRDVSRERILALLAQAGNDPNKAVDLFFQSEAANGAEFKVNDVEGSDEEDGEDMAWAETPALPRRALSIDDDAPAEWTPKAEELSGLLGGEVKHDVILSLLSRTNNDLNKAVEIYFSENGADVDFDEGSDEEDETAEKKTLPTPVSSENGSEPPSPPAGSARTVTPPSGAAKTPQTPSQSSAALPQTPSALKPIESHQLTPLSSPSAKDMPTTEETKPAAPMSKTQTEEDLLYGPGTYEVVMSSSNFRWQIGNVFGRAVVQQVQPGGPAALAGIQKSDVLLSFRETVLNEENCAAVVQQLSKERVLVPSALRFRRASDAHSPRQSTPASNGVTPAVMAATKSPTRDSDGDVVMASVEGDAAVKGPVDPKYGLQVLCRAVESMQDAVAGPSAVEFKVLVDLLLNSEFSLDRAVNTFLTEDRIVSDFRGIIGCDWDPEQPSSTVMGANEPYAASVPAGPLGLTVENILERTIVVDIKSGGAAERANVKRSSWLVGLNGQRVTHLTHKETLRLIETATRPLQLQLVIVPPDDYKALRRQLSMNIRQQKTERPIPEQDRMSFRVFQMKIHQGVLAFPKIVTKALFQYLSTEEYHPPTMDPLYPNPLERLLPENEAWDAALLQDIEAMEEERAGEMCAERRFLLNLFASIHDYDDKGESTVIRTIQFLGWLAVRTAKMQQLVDTKEPESTDDDRVSKRHRYELLLAVVLHVLESLSIIENHATWDVMVNALKMLILSLTDVDVNKLLVPMFARLSVSSSPTARIVPVALLSMVYPHVGGDVRVQLRGMLDRMCNDDNPLVRRAVTSVIGDLAAAGGSPVASWTVQLLEKSTADSHDIVRIFAVKGCITLATTLRRLLLEDEDKSQEEAEQTLRLLYCQMVPMVNTYTSDSSWQVRLETARTLPAFCRAFGAEYTDVFVDHFVSMVGDPTVEVRRACAEGAYLLGEALRDIAVQQTAASKPDDAATQEVNMSNGVLTSESSEFVVASQVKFVRSVLPATYTLSTDVSVAVRLSLAQSVGRSLQFIGSNYYDELVPIFTQFLDESQDATVRASLLEEMARYCDSSSDTVTAMIFPAIQALRTSVQWRVRVKFVHCVAAWAERVDGAPLPGDFADACLELLGDAVNEVRAVVCEKLPSLGKSLGSEWVAEKCVPRVSVCLQSTFHGRLTGLLAVELLAPELQKMDKLRDVIEMVLEQCTSKTANLRFRALRTLGLIVPRLNDPTTTESTLEIVRPLALSETEADPDVREAAEATQALLEAALNYETVMSREPEVRPFPFTGGDWRRRSRSEKKVPVGPDRSQHSLEDSTASVQSVQPIALKHAVVVWLSKYCVVLIYFSVSLALLLTSVFFIVEPIRESVELPPTQALLVPTVDVLFIVFPVLLMHFTHPRQME</sequence>
<feature type="compositionally biased region" description="Polar residues" evidence="3">
    <location>
        <begin position="189"/>
        <end position="205"/>
    </location>
</feature>
<feature type="transmembrane region" description="Helical" evidence="4">
    <location>
        <begin position="1342"/>
        <end position="1361"/>
    </location>
</feature>
<keyword evidence="1" id="KW-0677">Repeat</keyword>
<dbReference type="PANTHER" id="PTHR10648">
    <property type="entry name" value="SERINE/THREONINE-PROTEIN PHOSPHATASE PP2A 65 KDA REGULATORY SUBUNIT"/>
    <property type="match status" value="1"/>
</dbReference>
<name>A0A8J5MBK4_9STRA</name>
<gene>
    <name evidence="6" type="ORF">JG688_00001318</name>
</gene>
<keyword evidence="4" id="KW-0472">Membrane</keyword>
<dbReference type="PROSITE" id="PS50106">
    <property type="entry name" value="PDZ"/>
    <property type="match status" value="1"/>
</dbReference>
<feature type="compositionally biased region" description="Acidic residues" evidence="3">
    <location>
        <begin position="138"/>
        <end position="151"/>
    </location>
</feature>
<dbReference type="GO" id="GO:0019888">
    <property type="term" value="F:protein phosphatase regulator activity"/>
    <property type="evidence" value="ECO:0007669"/>
    <property type="project" value="TreeGrafter"/>
</dbReference>
<feature type="transmembrane region" description="Helical" evidence="4">
    <location>
        <begin position="1373"/>
        <end position="1395"/>
    </location>
</feature>
<dbReference type="InterPro" id="IPR051023">
    <property type="entry name" value="PP2A_Regulatory_Subunit_A"/>
</dbReference>
<dbReference type="GO" id="GO:0005829">
    <property type="term" value="C:cytosol"/>
    <property type="evidence" value="ECO:0007669"/>
    <property type="project" value="TreeGrafter"/>
</dbReference>
<keyword evidence="7" id="KW-1185">Reference proteome</keyword>
<reference evidence="6" key="1">
    <citation type="submission" date="2021-01" db="EMBL/GenBank/DDBJ databases">
        <title>Phytophthora aleatoria, a newly-described species from Pinus radiata is distinct from Phytophthora cactorum isolates based on comparative genomics.</title>
        <authorList>
            <person name="Mcdougal R."/>
            <person name="Panda P."/>
            <person name="Williams N."/>
            <person name="Studholme D.J."/>
        </authorList>
    </citation>
    <scope>NUCLEOTIDE SEQUENCE</scope>
    <source>
        <strain evidence="6">NZFS 4037</strain>
    </source>
</reference>
<dbReference type="GO" id="GO:0005634">
    <property type="term" value="C:nucleus"/>
    <property type="evidence" value="ECO:0007669"/>
    <property type="project" value="TreeGrafter"/>
</dbReference>
<feature type="region of interest" description="Disordered" evidence="3">
    <location>
        <begin position="1287"/>
        <end position="1316"/>
    </location>
</feature>
<protein>
    <recommendedName>
        <fullName evidence="5">PDZ domain-containing protein</fullName>
    </recommendedName>
</protein>
<keyword evidence="4" id="KW-1133">Transmembrane helix</keyword>
<feature type="compositionally biased region" description="Polar residues" evidence="3">
    <location>
        <begin position="213"/>
        <end position="222"/>
    </location>
</feature>
<evidence type="ECO:0000313" key="6">
    <source>
        <dbReference type="EMBL" id="KAG6976471.1"/>
    </source>
</evidence>
<accession>A0A8J5MBK4</accession>
<feature type="region of interest" description="Disordered" evidence="3">
    <location>
        <begin position="138"/>
        <end position="244"/>
    </location>
</feature>
<comment type="caution">
    <text evidence="6">The sequence shown here is derived from an EMBL/GenBank/DDBJ whole genome shotgun (WGS) entry which is preliminary data.</text>
</comment>
<dbReference type="InterPro" id="IPR001478">
    <property type="entry name" value="PDZ"/>
</dbReference>
<dbReference type="Proteomes" id="UP000709295">
    <property type="component" value="Unassembled WGS sequence"/>
</dbReference>
<dbReference type="Pfam" id="PF22956">
    <property type="entry name" value="VPS15-like_hel"/>
    <property type="match status" value="1"/>
</dbReference>
<feature type="domain" description="PDZ" evidence="5">
    <location>
        <begin position="472"/>
        <end position="542"/>
    </location>
</feature>
<dbReference type="SMART" id="SM00228">
    <property type="entry name" value="PDZ"/>
    <property type="match status" value="2"/>
</dbReference>
<dbReference type="InterPro" id="IPR055231">
    <property type="entry name" value="2AA_helical"/>
</dbReference>
<evidence type="ECO:0000259" key="5">
    <source>
        <dbReference type="PROSITE" id="PS50106"/>
    </source>
</evidence>
<evidence type="ECO:0000256" key="4">
    <source>
        <dbReference type="SAM" id="Phobius"/>
    </source>
</evidence>
<feature type="repeat" description="HEAT" evidence="2">
    <location>
        <begin position="1005"/>
        <end position="1043"/>
    </location>
</feature>
<dbReference type="PROSITE" id="PS50077">
    <property type="entry name" value="HEAT_REPEAT"/>
    <property type="match status" value="2"/>
</dbReference>
<feature type="region of interest" description="Disordered" evidence="3">
    <location>
        <begin position="332"/>
        <end position="351"/>
    </location>
</feature>
<organism evidence="6 7">
    <name type="scientific">Phytophthora aleatoria</name>
    <dbReference type="NCBI Taxonomy" id="2496075"/>
    <lineage>
        <taxon>Eukaryota</taxon>
        <taxon>Sar</taxon>
        <taxon>Stramenopiles</taxon>
        <taxon>Oomycota</taxon>
        <taxon>Peronosporomycetes</taxon>
        <taxon>Peronosporales</taxon>
        <taxon>Peronosporaceae</taxon>
        <taxon>Phytophthora</taxon>
    </lineage>
</organism>
<evidence type="ECO:0000313" key="7">
    <source>
        <dbReference type="Proteomes" id="UP000709295"/>
    </source>
</evidence>
<dbReference type="GO" id="GO:0000159">
    <property type="term" value="C:protein phosphatase type 2A complex"/>
    <property type="evidence" value="ECO:0007669"/>
    <property type="project" value="TreeGrafter"/>
</dbReference>
<keyword evidence="4" id="KW-0812">Transmembrane</keyword>
<dbReference type="EMBL" id="JAENGY010000030">
    <property type="protein sequence ID" value="KAG6976471.1"/>
    <property type="molecule type" value="Genomic_DNA"/>
</dbReference>
<feature type="compositionally biased region" description="Polar residues" evidence="3">
    <location>
        <begin position="338"/>
        <end position="348"/>
    </location>
</feature>
<proteinExistence type="predicted"/>
<feature type="repeat" description="HEAT" evidence="2">
    <location>
        <begin position="890"/>
        <end position="926"/>
    </location>
</feature>
<evidence type="ECO:0000256" key="3">
    <source>
        <dbReference type="SAM" id="MobiDB-lite"/>
    </source>
</evidence>
<dbReference type="InterPro" id="IPR021133">
    <property type="entry name" value="HEAT_type_2"/>
</dbReference>
<evidence type="ECO:0000256" key="2">
    <source>
        <dbReference type="PROSITE-ProRule" id="PRU00103"/>
    </source>
</evidence>